<evidence type="ECO:0000256" key="4">
    <source>
        <dbReference type="ARBA" id="ARBA00022695"/>
    </source>
</evidence>
<dbReference type="CDD" id="cd11364">
    <property type="entry name" value="RNase_PH_PNPase_2"/>
    <property type="match status" value="1"/>
</dbReference>
<dbReference type="InParanoid" id="A0A420WES5"/>
<feature type="domain" description="S1 motif" evidence="10">
    <location>
        <begin position="618"/>
        <end position="686"/>
    </location>
</feature>
<evidence type="ECO:0000256" key="6">
    <source>
        <dbReference type="ARBA" id="ARBA00022842"/>
    </source>
</evidence>
<dbReference type="GO" id="GO:0006396">
    <property type="term" value="P:RNA processing"/>
    <property type="evidence" value="ECO:0007669"/>
    <property type="project" value="InterPro"/>
</dbReference>
<keyword evidence="3 8" id="KW-0808">Transferase</keyword>
<dbReference type="FunFam" id="3.30.230.70:FF:000001">
    <property type="entry name" value="Polyribonucleotide nucleotidyltransferase"/>
    <property type="match status" value="1"/>
</dbReference>
<dbReference type="Pfam" id="PF03725">
    <property type="entry name" value="RNase_PH_C"/>
    <property type="match status" value="2"/>
</dbReference>
<evidence type="ECO:0000256" key="2">
    <source>
        <dbReference type="ARBA" id="ARBA00022490"/>
    </source>
</evidence>
<dbReference type="Pfam" id="PF00013">
    <property type="entry name" value="KH_1"/>
    <property type="match status" value="1"/>
</dbReference>
<feature type="binding site" evidence="8">
    <location>
        <position position="488"/>
    </location>
    <ligand>
        <name>Mg(2+)</name>
        <dbReference type="ChEBI" id="CHEBI:18420"/>
    </ligand>
</feature>
<dbReference type="InterPro" id="IPR001247">
    <property type="entry name" value="ExoRNase_PH_dom1"/>
</dbReference>
<dbReference type="SUPFAM" id="SSF50249">
    <property type="entry name" value="Nucleic acid-binding proteins"/>
    <property type="match status" value="1"/>
</dbReference>
<dbReference type="Pfam" id="PF03726">
    <property type="entry name" value="PNPase"/>
    <property type="match status" value="1"/>
</dbReference>
<dbReference type="HAMAP" id="MF_01595">
    <property type="entry name" value="PNPase"/>
    <property type="match status" value="1"/>
</dbReference>
<dbReference type="CDD" id="cd04472">
    <property type="entry name" value="S1_PNPase"/>
    <property type="match status" value="1"/>
</dbReference>
<dbReference type="GO" id="GO:0006402">
    <property type="term" value="P:mRNA catabolic process"/>
    <property type="evidence" value="ECO:0007669"/>
    <property type="project" value="UniProtKB-UniRule"/>
</dbReference>
<feature type="binding site" evidence="8">
    <location>
        <position position="482"/>
    </location>
    <ligand>
        <name>Mg(2+)</name>
        <dbReference type="ChEBI" id="CHEBI:18420"/>
    </ligand>
</feature>
<evidence type="ECO:0000256" key="1">
    <source>
        <dbReference type="ARBA" id="ARBA00007404"/>
    </source>
</evidence>
<dbReference type="InterPro" id="IPR003029">
    <property type="entry name" value="S1_domain"/>
</dbReference>
<evidence type="ECO:0000256" key="7">
    <source>
        <dbReference type="ARBA" id="ARBA00022884"/>
    </source>
</evidence>
<dbReference type="SMART" id="SM00316">
    <property type="entry name" value="S1"/>
    <property type="match status" value="1"/>
</dbReference>
<dbReference type="InterPro" id="IPR020568">
    <property type="entry name" value="Ribosomal_Su5_D2-typ_SF"/>
</dbReference>
<dbReference type="CDD" id="cd11363">
    <property type="entry name" value="RNase_PH_PNPase_1"/>
    <property type="match status" value="1"/>
</dbReference>
<dbReference type="SUPFAM" id="SSF55666">
    <property type="entry name" value="Ribonuclease PH domain 2-like"/>
    <property type="match status" value="2"/>
</dbReference>
<dbReference type="RefSeq" id="WP_121102234.1">
    <property type="nucleotide sequence ID" value="NZ_RBII01000002.1"/>
</dbReference>
<evidence type="ECO:0000259" key="10">
    <source>
        <dbReference type="PROSITE" id="PS50126"/>
    </source>
</evidence>
<evidence type="ECO:0000313" key="11">
    <source>
        <dbReference type="EMBL" id="RKQ69481.1"/>
    </source>
</evidence>
<dbReference type="FunCoup" id="A0A420WES5">
    <property type="interactions" value="521"/>
</dbReference>
<dbReference type="PIRSF" id="PIRSF005499">
    <property type="entry name" value="PNPase"/>
    <property type="match status" value="1"/>
</dbReference>
<dbReference type="InterPro" id="IPR036612">
    <property type="entry name" value="KH_dom_type_1_sf"/>
</dbReference>
<evidence type="ECO:0000256" key="5">
    <source>
        <dbReference type="ARBA" id="ARBA00022723"/>
    </source>
</evidence>
<evidence type="ECO:0000256" key="8">
    <source>
        <dbReference type="HAMAP-Rule" id="MF_01595"/>
    </source>
</evidence>
<dbReference type="Pfam" id="PF01138">
    <property type="entry name" value="RNase_PH"/>
    <property type="match status" value="2"/>
</dbReference>
<dbReference type="GO" id="GO:0003723">
    <property type="term" value="F:RNA binding"/>
    <property type="evidence" value="ECO:0007669"/>
    <property type="project" value="UniProtKB-UniRule"/>
</dbReference>
<dbReference type="GO" id="GO:0000175">
    <property type="term" value="F:3'-5'-RNA exonuclease activity"/>
    <property type="evidence" value="ECO:0007669"/>
    <property type="project" value="TreeGrafter"/>
</dbReference>
<name>A0A420WES5_9PROT</name>
<dbReference type="GO" id="GO:0004654">
    <property type="term" value="F:polyribonucleotide nucleotidyltransferase activity"/>
    <property type="evidence" value="ECO:0007669"/>
    <property type="project" value="UniProtKB-UniRule"/>
</dbReference>
<evidence type="ECO:0000313" key="12">
    <source>
        <dbReference type="Proteomes" id="UP000282211"/>
    </source>
</evidence>
<dbReference type="EC" id="2.7.7.8" evidence="8"/>
<dbReference type="FunFam" id="2.40.50.140:FF:000107">
    <property type="entry name" value="Polyribonucleotide nucleotidyltransferase"/>
    <property type="match status" value="1"/>
</dbReference>
<dbReference type="InterPro" id="IPR036345">
    <property type="entry name" value="ExoRNase_PH_dom2_sf"/>
</dbReference>
<keyword evidence="12" id="KW-1185">Reference proteome</keyword>
<dbReference type="Gene3D" id="3.30.1370.10">
    <property type="entry name" value="K Homology domain, type 1"/>
    <property type="match status" value="1"/>
</dbReference>
<dbReference type="InterPro" id="IPR027408">
    <property type="entry name" value="PNPase/RNase_PH_dom_sf"/>
</dbReference>
<dbReference type="Pfam" id="PF00575">
    <property type="entry name" value="S1"/>
    <property type="match status" value="1"/>
</dbReference>
<keyword evidence="6 8" id="KW-0460">Magnesium</keyword>
<keyword evidence="2 8" id="KW-0963">Cytoplasm</keyword>
<reference evidence="11 12" key="1">
    <citation type="submission" date="2018-10" db="EMBL/GenBank/DDBJ databases">
        <title>Genomic Encyclopedia of Type Strains, Phase IV (KMG-IV): sequencing the most valuable type-strain genomes for metagenomic binning, comparative biology and taxonomic classification.</title>
        <authorList>
            <person name="Goeker M."/>
        </authorList>
    </citation>
    <scope>NUCLEOTIDE SEQUENCE [LARGE SCALE GENOMIC DNA]</scope>
    <source>
        <strain evidence="11 12">DSM 22008</strain>
    </source>
</reference>
<dbReference type="InterPro" id="IPR015847">
    <property type="entry name" value="ExoRNase_PH_dom2"/>
</dbReference>
<organism evidence="11 12">
    <name type="scientific">Litorimonas taeanensis</name>
    <dbReference type="NCBI Taxonomy" id="568099"/>
    <lineage>
        <taxon>Bacteria</taxon>
        <taxon>Pseudomonadati</taxon>
        <taxon>Pseudomonadota</taxon>
        <taxon>Alphaproteobacteria</taxon>
        <taxon>Maricaulales</taxon>
        <taxon>Robiginitomaculaceae</taxon>
    </lineage>
</organism>
<protein>
    <recommendedName>
        <fullName evidence="8">Polyribonucleotide nucleotidyltransferase</fullName>
        <ecNumber evidence="8">2.7.7.8</ecNumber>
    </recommendedName>
    <alternativeName>
        <fullName evidence="8">Polynucleotide phosphorylase</fullName>
        <shortName evidence="8">PNPase</shortName>
    </alternativeName>
</protein>
<dbReference type="FunFam" id="3.30.1370.10:FF:000001">
    <property type="entry name" value="Polyribonucleotide nucleotidyltransferase"/>
    <property type="match status" value="1"/>
</dbReference>
<dbReference type="NCBIfam" id="TIGR03591">
    <property type="entry name" value="polynuc_phos"/>
    <property type="match status" value="1"/>
</dbReference>
<dbReference type="InterPro" id="IPR004088">
    <property type="entry name" value="KH_dom_type_1"/>
</dbReference>
<comment type="cofactor">
    <cofactor evidence="8">
        <name>Mg(2+)</name>
        <dbReference type="ChEBI" id="CHEBI:18420"/>
    </cofactor>
</comment>
<evidence type="ECO:0000256" key="3">
    <source>
        <dbReference type="ARBA" id="ARBA00022679"/>
    </source>
</evidence>
<dbReference type="CDD" id="cd02393">
    <property type="entry name" value="KH-I_PNPase"/>
    <property type="match status" value="1"/>
</dbReference>
<dbReference type="OrthoDB" id="9804305at2"/>
<dbReference type="PANTHER" id="PTHR11252">
    <property type="entry name" value="POLYRIBONUCLEOTIDE NUCLEOTIDYLTRANSFERASE"/>
    <property type="match status" value="1"/>
</dbReference>
<dbReference type="Gene3D" id="3.30.230.70">
    <property type="entry name" value="GHMP Kinase, N-terminal domain"/>
    <property type="match status" value="2"/>
</dbReference>
<dbReference type="GO" id="GO:0005829">
    <property type="term" value="C:cytosol"/>
    <property type="evidence" value="ECO:0007669"/>
    <property type="project" value="TreeGrafter"/>
</dbReference>
<dbReference type="Gene3D" id="2.40.50.140">
    <property type="entry name" value="Nucleic acid-binding proteins"/>
    <property type="match status" value="1"/>
</dbReference>
<dbReference type="Proteomes" id="UP000282211">
    <property type="component" value="Unassembled WGS sequence"/>
</dbReference>
<comment type="similarity">
    <text evidence="1 8">Belongs to the polyribonucleotide nucleotidyltransferase family.</text>
</comment>
<dbReference type="GO" id="GO:0000287">
    <property type="term" value="F:magnesium ion binding"/>
    <property type="evidence" value="ECO:0007669"/>
    <property type="project" value="UniProtKB-UniRule"/>
</dbReference>
<dbReference type="AlphaFoldDB" id="A0A420WES5"/>
<dbReference type="InterPro" id="IPR015848">
    <property type="entry name" value="PNPase_PH_RNA-bd_bac/org-type"/>
</dbReference>
<accession>A0A420WES5</accession>
<evidence type="ECO:0000256" key="9">
    <source>
        <dbReference type="SAM" id="MobiDB-lite"/>
    </source>
</evidence>
<dbReference type="FunFam" id="3.30.230.70:FF:000002">
    <property type="entry name" value="Polyribonucleotide nucleotidyltransferase"/>
    <property type="match status" value="1"/>
</dbReference>
<dbReference type="InterPro" id="IPR012162">
    <property type="entry name" value="PNPase"/>
</dbReference>
<dbReference type="PROSITE" id="PS50084">
    <property type="entry name" value="KH_TYPE_1"/>
    <property type="match status" value="1"/>
</dbReference>
<dbReference type="InterPro" id="IPR012340">
    <property type="entry name" value="NA-bd_OB-fold"/>
</dbReference>
<sequence length="728" mass="79830">MFDKHTVEIDWAGRPLKLETGGMARQADGAVLATYGETVVLATACAAKSEKPGQSFFPLTVNYMEKFYAAGKVPGGYFKREGRPTERETLISRLTDRPIRPLFPKGFKNEVQIVITVLQHDLENEPDIIGMIAASAALSLSGVPFMGPIAASRVGLIDGDYVLNPTLDEMEESELDLVVAGTRDAVMMVESQAKELTEEQMLGAVMFAHESCEEVIDAIVQLSEKAAKPAWDYVPADLSAEKKVVKKHAEKGIKAAYKLTDKMERQDVLRDTRAAAWEALSVEMEENVFSDCFKSIESETVRTSVIKTKKRIDGRKLDQVRPIVSEAGVLPRTHGSALFTRGETQALCVATLGTSDDEQFVDQLTGTIKNKFLLHYNFPPYSVGECGRMGGTSRREHGHGKLAWRALQAVLPTAEDFPYTMRLVSEIMESNGSSSMATVCGCSLALMDAGVPIKRPVSGIAMGLIKDEAGIAVLSDILGDEDHLGDMDFKVAGTSEGITSLQMDIKIAGISEEIMTTALEQANAGRLHILGEMNKALTESREDVGEFAPRIETMKIPTDKIRDVIGTGGKVIREIVDTTGARVSVEDDGTIKIASNDQKSIDAAKEWITGLTAEPEVGMIYKGKVVKVVDFGAFVNFFGPKDGLVHVSQIKPERVNHPSDFLKEEQEVFVKLMGFDDRGKVRLSMKFVDQETGLEIPREESEGSNDDEDKGEEKPKRARRPRKKKSED</sequence>
<gene>
    <name evidence="8" type="primary">pnp</name>
    <name evidence="11" type="ORF">DES40_2282</name>
</gene>
<dbReference type="SUPFAM" id="SSF54211">
    <property type="entry name" value="Ribosomal protein S5 domain 2-like"/>
    <property type="match status" value="2"/>
</dbReference>
<dbReference type="PROSITE" id="PS50126">
    <property type="entry name" value="S1"/>
    <property type="match status" value="1"/>
</dbReference>
<keyword evidence="7 8" id="KW-0694">RNA-binding</keyword>
<feature type="region of interest" description="Disordered" evidence="9">
    <location>
        <begin position="692"/>
        <end position="728"/>
    </location>
</feature>
<dbReference type="SMART" id="SM00322">
    <property type="entry name" value="KH"/>
    <property type="match status" value="1"/>
</dbReference>
<dbReference type="InterPro" id="IPR004087">
    <property type="entry name" value="KH_dom"/>
</dbReference>
<dbReference type="SUPFAM" id="SSF54791">
    <property type="entry name" value="Eukaryotic type KH-domain (KH-domain type I)"/>
    <property type="match status" value="1"/>
</dbReference>
<comment type="function">
    <text evidence="8">Involved in mRNA degradation. Catalyzes the phosphorolysis of single-stranded polyribonucleotides processively in the 3'- to 5'-direction.</text>
</comment>
<dbReference type="EMBL" id="RBII01000002">
    <property type="protein sequence ID" value="RKQ69481.1"/>
    <property type="molecule type" value="Genomic_DNA"/>
</dbReference>
<keyword evidence="4 8" id="KW-0548">Nucleotidyltransferase</keyword>
<keyword evidence="5 8" id="KW-0479">Metal-binding</keyword>
<proteinExistence type="inferred from homology"/>
<feature type="compositionally biased region" description="Basic residues" evidence="9">
    <location>
        <begin position="716"/>
        <end position="728"/>
    </location>
</feature>
<comment type="catalytic activity">
    <reaction evidence="8">
        <text>RNA(n+1) + phosphate = RNA(n) + a ribonucleoside 5'-diphosphate</text>
        <dbReference type="Rhea" id="RHEA:22096"/>
        <dbReference type="Rhea" id="RHEA-COMP:14527"/>
        <dbReference type="Rhea" id="RHEA-COMP:17342"/>
        <dbReference type="ChEBI" id="CHEBI:43474"/>
        <dbReference type="ChEBI" id="CHEBI:57930"/>
        <dbReference type="ChEBI" id="CHEBI:140395"/>
        <dbReference type="EC" id="2.7.7.8"/>
    </reaction>
</comment>
<dbReference type="NCBIfam" id="NF008805">
    <property type="entry name" value="PRK11824.1"/>
    <property type="match status" value="1"/>
</dbReference>
<dbReference type="PANTHER" id="PTHR11252:SF0">
    <property type="entry name" value="POLYRIBONUCLEOTIDE NUCLEOTIDYLTRANSFERASE 1, MITOCHONDRIAL"/>
    <property type="match status" value="1"/>
</dbReference>
<comment type="subcellular location">
    <subcellularLocation>
        <location evidence="8">Cytoplasm</location>
    </subcellularLocation>
</comment>
<comment type="caution">
    <text evidence="11">The sequence shown here is derived from an EMBL/GenBank/DDBJ whole genome shotgun (WGS) entry which is preliminary data.</text>
</comment>